<dbReference type="InterPro" id="IPR003772">
    <property type="entry name" value="YceD"/>
</dbReference>
<dbReference type="EMBL" id="ABNAVX010000001">
    <property type="protein sequence ID" value="ELI8100496.1"/>
    <property type="molecule type" value="Genomic_DNA"/>
</dbReference>
<dbReference type="InterPro" id="IPR039255">
    <property type="entry name" value="YceD_bac"/>
</dbReference>
<dbReference type="AlphaFoldDB" id="A0A0E1NH56"/>
<proteinExistence type="inferred from homology"/>
<dbReference type="Proteomes" id="UP001182355">
    <property type="component" value="Unassembled WGS sequence"/>
</dbReference>
<evidence type="ECO:0000313" key="11">
    <source>
        <dbReference type="Proteomes" id="UP000041356"/>
    </source>
</evidence>
<dbReference type="GO" id="GO:0005840">
    <property type="term" value="C:ribosome"/>
    <property type="evidence" value="ECO:0007669"/>
    <property type="project" value="UniProtKB-KW"/>
</dbReference>
<dbReference type="KEGG" id="yef:FORC2_1662"/>
<dbReference type="PANTHER" id="PTHR38099:SF1">
    <property type="entry name" value="LARGE RIBOSOMAL RNA SUBUNIT ACCUMULATION PROTEIN YCED"/>
    <property type="match status" value="1"/>
</dbReference>
<keyword evidence="12" id="KW-1185">Reference proteome</keyword>
<dbReference type="Proteomes" id="UP000041356">
    <property type="component" value="Unassembled WGS sequence"/>
</dbReference>
<dbReference type="PATRIC" id="fig|630.128.peg.2640"/>
<evidence type="ECO:0000313" key="12">
    <source>
        <dbReference type="Proteomes" id="UP000041601"/>
    </source>
</evidence>
<dbReference type="GeneID" id="97455786"/>
<dbReference type="GO" id="GO:0005829">
    <property type="term" value="C:cytosol"/>
    <property type="evidence" value="ECO:0007669"/>
    <property type="project" value="TreeGrafter"/>
</dbReference>
<dbReference type="EMBL" id="CP068146">
    <property type="protein sequence ID" value="QQU46486.1"/>
    <property type="molecule type" value="Genomic_DNA"/>
</dbReference>
<comment type="function">
    <text evidence="1">Plays a role in synthesis, processing and/or stability of 23S rRNA.</text>
</comment>
<reference evidence="6 13" key="1">
    <citation type="submission" date="2015-03" db="EMBL/GenBank/DDBJ databases">
        <authorList>
            <person name="Murphy D."/>
        </authorList>
    </citation>
    <scope>NUCLEOTIDE SEQUENCE [LARGE SCALE GENOMIC DNA]</scope>
    <source>
        <strain evidence="6 13">IP26249</strain>
    </source>
</reference>
<dbReference type="RefSeq" id="WP_004709643.1">
    <property type="nucleotide sequence ID" value="NZ_CAADJK010000001.1"/>
</dbReference>
<comment type="similarity">
    <text evidence="2">Belongs to the DUF177 domain family.</text>
</comment>
<name>A0A0E1NH56_YEREN</name>
<evidence type="ECO:0000313" key="14">
    <source>
        <dbReference type="Proteomes" id="UP000595309"/>
    </source>
</evidence>
<keyword evidence="6" id="KW-0687">Ribonucleoprotein</keyword>
<dbReference type="Proteomes" id="UP000041601">
    <property type="component" value="Unassembled WGS sequence"/>
</dbReference>
<dbReference type="EMBL" id="CPXJ01000008">
    <property type="protein sequence ID" value="CND32500.1"/>
    <property type="molecule type" value="Genomic_DNA"/>
</dbReference>
<evidence type="ECO:0000313" key="10">
    <source>
        <dbReference type="EMBL" id="QQU46486.1"/>
    </source>
</evidence>
<dbReference type="KEGG" id="yet:CH48_9"/>
<evidence type="ECO:0000256" key="5">
    <source>
        <dbReference type="ARBA" id="ARBA00031841"/>
    </source>
</evidence>
<evidence type="ECO:0000256" key="3">
    <source>
        <dbReference type="ARBA" id="ARBA00015716"/>
    </source>
</evidence>
<protein>
    <recommendedName>
        <fullName evidence="3">Large ribosomal RNA subunit accumulation protein YceD</fullName>
    </recommendedName>
    <alternativeName>
        <fullName evidence="5">23S rRNA accumulation protein YceD</fullName>
    </alternativeName>
</protein>
<reference evidence="10 14" key="3">
    <citation type="submission" date="2021-01" db="EMBL/GenBank/DDBJ databases">
        <title>FDA dAtabase for Regulatory Grade micrObial Sequences (FDA-ARGOS): Supporting development and validation of Infectious Disease Dx tests.</title>
        <authorList>
            <person name="Blissenbach B."/>
            <person name="Krut O."/>
            <person name="Tallon L."/>
            <person name="Sadzewicz L."/>
            <person name="Zhao X."/>
            <person name="Boylan J."/>
            <person name="Ott S."/>
            <person name="Bowen H."/>
            <person name="Vavikolanu K."/>
            <person name="Mehta A."/>
            <person name="Aluvathingal J."/>
            <person name="Nadendla S."/>
            <person name="Yan Y."/>
            <person name="Sichtig H."/>
        </authorList>
    </citation>
    <scope>NUCLEOTIDE SEQUENCE [LARGE SCALE GENOMIC DNA]</scope>
    <source>
        <strain evidence="10 14">FDAARGOS_1082</strain>
    </source>
</reference>
<gene>
    <name evidence="9" type="primary">yceD</name>
    <name evidence="8" type="ORF">ERS137939_00737</name>
    <name evidence="6" type="ORF">ERS137941_01106</name>
    <name evidence="7" type="ORF">ERS137959_00878</name>
    <name evidence="10" type="ORF">I6I39_16345</name>
    <name evidence="9" type="ORF">RSF11_000154</name>
</gene>
<keyword evidence="4" id="KW-0690">Ribosome biogenesis</keyword>
<sequence length="176" mass="19422">MQKVKLPLTIDAVRTAQKRLDYAGIYSPEQVTRVADSVVSVDSDVVASLSFNIDNQRLAVITGHADVDVTLMCQRCGNTFAHHVHTTYCFSPIVNDEQAEALPEAYEPIEVDEFGEVDLLAMIEDEIILSLPVVPVHDSEHCEVSEADMVFGKLPEEAEKPNPFAVLASLKKVIKE</sequence>
<dbReference type="EMBL" id="CPZF01000001">
    <property type="protein sequence ID" value="CNF10023.1"/>
    <property type="molecule type" value="Genomic_DNA"/>
</dbReference>
<keyword evidence="6" id="KW-0689">Ribosomal protein</keyword>
<evidence type="ECO:0000313" key="9">
    <source>
        <dbReference type="EMBL" id="ELI8100496.1"/>
    </source>
</evidence>
<evidence type="ECO:0000256" key="1">
    <source>
        <dbReference type="ARBA" id="ARBA00002868"/>
    </source>
</evidence>
<dbReference type="EMBL" id="CGBR01000005">
    <property type="protein sequence ID" value="CFQ57093.1"/>
    <property type="molecule type" value="Genomic_DNA"/>
</dbReference>
<accession>A0A0E1NH56</accession>
<dbReference type="NCBIfam" id="NF008395">
    <property type="entry name" value="PRK11193.1"/>
    <property type="match status" value="1"/>
</dbReference>
<reference evidence="11 12" key="2">
    <citation type="submission" date="2015-03" db="EMBL/GenBank/DDBJ databases">
        <authorList>
            <consortium name="Pathogen Informatics"/>
            <person name="Murphy D."/>
        </authorList>
    </citation>
    <scope>NUCLEOTIDE SEQUENCE [LARGE SCALE GENOMIC DNA]</scope>
    <source>
        <strain evidence="7 12">IP05342</strain>
        <strain evidence="8 11">IP27818</strain>
    </source>
</reference>
<dbReference type="KEGG" id="yew:CH47_1079"/>
<dbReference type="Pfam" id="PF02620">
    <property type="entry name" value="YceD"/>
    <property type="match status" value="1"/>
</dbReference>
<evidence type="ECO:0000256" key="4">
    <source>
        <dbReference type="ARBA" id="ARBA00022517"/>
    </source>
</evidence>
<dbReference type="GO" id="GO:0042254">
    <property type="term" value="P:ribosome biogenesis"/>
    <property type="evidence" value="ECO:0007669"/>
    <property type="project" value="UniProtKB-KW"/>
</dbReference>
<dbReference type="Proteomes" id="UP000595309">
    <property type="component" value="Chromosome"/>
</dbReference>
<evidence type="ECO:0000313" key="8">
    <source>
        <dbReference type="EMBL" id="CNF10023.1"/>
    </source>
</evidence>
<evidence type="ECO:0000313" key="7">
    <source>
        <dbReference type="EMBL" id="CND32500.1"/>
    </source>
</evidence>
<dbReference type="Proteomes" id="UP000048841">
    <property type="component" value="Unassembled WGS sequence"/>
</dbReference>
<evidence type="ECO:0000256" key="2">
    <source>
        <dbReference type="ARBA" id="ARBA00010740"/>
    </source>
</evidence>
<organism evidence="6 13">
    <name type="scientific">Yersinia enterocolitica</name>
    <dbReference type="NCBI Taxonomy" id="630"/>
    <lineage>
        <taxon>Bacteria</taxon>
        <taxon>Pseudomonadati</taxon>
        <taxon>Pseudomonadota</taxon>
        <taxon>Gammaproteobacteria</taxon>
        <taxon>Enterobacterales</taxon>
        <taxon>Yersiniaceae</taxon>
        <taxon>Yersinia</taxon>
    </lineage>
</organism>
<dbReference type="OMA" id="HITYCFS"/>
<evidence type="ECO:0000313" key="13">
    <source>
        <dbReference type="Proteomes" id="UP000048841"/>
    </source>
</evidence>
<dbReference type="PANTHER" id="PTHR38099">
    <property type="entry name" value="LARGE RIBOSOMAL RNA SUBUNIT ACCUMULATION PROTEIN YCED"/>
    <property type="match status" value="1"/>
</dbReference>
<reference evidence="9" key="4">
    <citation type="submission" date="2023-02" db="EMBL/GenBank/DDBJ databases">
        <authorList>
            <person name="Ashton P.M."/>
            <person name="Dallman T."/>
            <person name="Nair S."/>
            <person name="De Pinna E."/>
            <person name="Peters T."/>
            <person name="Grant K."/>
        </authorList>
    </citation>
    <scope>NUCLEOTIDE SEQUENCE</scope>
    <source>
        <strain evidence="9">01103883</strain>
    </source>
</reference>
<evidence type="ECO:0000313" key="6">
    <source>
        <dbReference type="EMBL" id="CFQ57093.1"/>
    </source>
</evidence>